<evidence type="ECO:0000313" key="3">
    <source>
        <dbReference type="EMBL" id="AKV01870.1"/>
    </source>
</evidence>
<dbReference type="PANTHER" id="PTHR38462:SF1">
    <property type="entry name" value="YPRB RIBONUCLEASE H-LIKE DOMAIN-CONTAINING PROTEIN"/>
    <property type="match status" value="1"/>
</dbReference>
<dbReference type="GO" id="GO:0003676">
    <property type="term" value="F:nucleic acid binding"/>
    <property type="evidence" value="ECO:0007669"/>
    <property type="project" value="InterPro"/>
</dbReference>
<feature type="compositionally biased region" description="Basic and acidic residues" evidence="1">
    <location>
        <begin position="49"/>
        <end position="61"/>
    </location>
</feature>
<sequence length="522" mass="56280">MAGRPSLATRLGRLSNAGPGSVALPSPSPSGVAPEPVRECVPEAPESFGESRSEPTSRRSTFEPALGFPRLFEPQEEPKANLFTREEQPARPTTPDVREAATATDGGRSVLDELRARMDAILVRSRSEKREVPKVDVDDLPFAVEQTPVGPLHVRTLRLSGAHRVGRAPVTAARTASSSLLALLALDPRLAPCDVSRALYLDTETTGLGPGAGTVAFLVGLAFWDDEAGLIVEQLLVRQLGEEAPVLARVAERIRQASMLVTFNGKSFDMPVLRTRFVMGRATMPEEPPHLDLLHVARRLHKARGFGSRLGAVEREVLGFVREDDVPSGEVSACYLHFLRSGDPRALIGVVEHNAWDVVSMAAILGLYGEPLEGTQLAPADLVGVARTLKRAGSMDQAMDAVEAAHARGAGSEAVRARAEIAKARGDKARALADYETLAAEVDDPAVRLELAKLYEHHAKDAARALEVVLGGTGEGEAREERRASRLREKVAKIEGGEKAQPKRRRRTADASASEKKSLKLW</sequence>
<dbReference type="Proteomes" id="UP000064967">
    <property type="component" value="Chromosome"/>
</dbReference>
<dbReference type="SUPFAM" id="SSF53098">
    <property type="entry name" value="Ribonuclease H-like"/>
    <property type="match status" value="1"/>
</dbReference>
<dbReference type="RefSeq" id="WP_240488760.1">
    <property type="nucleotide sequence ID" value="NZ_CP012333.1"/>
</dbReference>
<dbReference type="InterPro" id="IPR036397">
    <property type="entry name" value="RNaseH_sf"/>
</dbReference>
<reference evidence="3 4" key="1">
    <citation type="submission" date="2015-08" db="EMBL/GenBank/DDBJ databases">
        <authorList>
            <person name="Babu N.S."/>
            <person name="Beckwith C.J."/>
            <person name="Beseler K.G."/>
            <person name="Brison A."/>
            <person name="Carone J.V."/>
            <person name="Caskin T.P."/>
            <person name="Diamond M."/>
            <person name="Durham M.E."/>
            <person name="Foxe J.M."/>
            <person name="Go M."/>
            <person name="Henderson B.A."/>
            <person name="Jones I.B."/>
            <person name="McGettigan J.A."/>
            <person name="Micheletti S.J."/>
            <person name="Nasrallah M.E."/>
            <person name="Ortiz D."/>
            <person name="Piller C.R."/>
            <person name="Privatt S.R."/>
            <person name="Schneider S.L."/>
            <person name="Sharp S."/>
            <person name="Smith T.C."/>
            <person name="Stanton J.D."/>
            <person name="Ullery H.E."/>
            <person name="Wilson R.J."/>
            <person name="Serrano M.G."/>
            <person name="Buck G."/>
            <person name="Lee V."/>
            <person name="Wang Y."/>
            <person name="Carvalho R."/>
            <person name="Voegtly L."/>
            <person name="Shi R."/>
            <person name="Duckworth R."/>
            <person name="Johnson A."/>
            <person name="Loviza R."/>
            <person name="Walstead R."/>
            <person name="Shah Z."/>
            <person name="Kiflezghi M."/>
            <person name="Wade K."/>
            <person name="Ball S.L."/>
            <person name="Bradley K.W."/>
            <person name="Asai D.J."/>
            <person name="Bowman C.A."/>
            <person name="Russell D.A."/>
            <person name="Pope W.H."/>
            <person name="Jacobs-Sera D."/>
            <person name="Hendrix R.W."/>
            <person name="Hatfull G.F."/>
        </authorList>
    </citation>
    <scope>NUCLEOTIDE SEQUENCE [LARGE SCALE GENOMIC DNA]</scope>
    <source>
        <strain evidence="3 4">DSM 27648</strain>
    </source>
</reference>
<keyword evidence="4" id="KW-1185">Reference proteome</keyword>
<feature type="region of interest" description="Disordered" evidence="1">
    <location>
        <begin position="1"/>
        <end position="71"/>
    </location>
</feature>
<name>A0A0K1Q8Y1_9BACT</name>
<dbReference type="AlphaFoldDB" id="A0A0K1Q8Y1"/>
<protein>
    <recommendedName>
        <fullName evidence="2">YprB ribonuclease H-like domain-containing protein</fullName>
    </recommendedName>
</protein>
<proteinExistence type="predicted"/>
<evidence type="ECO:0000313" key="4">
    <source>
        <dbReference type="Proteomes" id="UP000064967"/>
    </source>
</evidence>
<dbReference type="Gene3D" id="3.30.420.10">
    <property type="entry name" value="Ribonuclease H-like superfamily/Ribonuclease H"/>
    <property type="match status" value="1"/>
</dbReference>
<gene>
    <name evidence="3" type="ORF">AKJ09_08533</name>
</gene>
<feature type="compositionally biased region" description="Basic and acidic residues" evidence="1">
    <location>
        <begin position="476"/>
        <end position="501"/>
    </location>
</feature>
<dbReference type="InterPro" id="IPR012337">
    <property type="entry name" value="RNaseH-like_sf"/>
</dbReference>
<feature type="domain" description="YprB ribonuclease H-like" evidence="2">
    <location>
        <begin position="199"/>
        <end position="365"/>
    </location>
</feature>
<accession>A0A0K1Q8Y1</accession>
<feature type="compositionally biased region" description="Basic and acidic residues" evidence="1">
    <location>
        <begin position="513"/>
        <end position="522"/>
    </location>
</feature>
<evidence type="ECO:0000259" key="2">
    <source>
        <dbReference type="Pfam" id="PF13482"/>
    </source>
</evidence>
<dbReference type="EMBL" id="CP012333">
    <property type="protein sequence ID" value="AKV01870.1"/>
    <property type="molecule type" value="Genomic_DNA"/>
</dbReference>
<dbReference type="InterPro" id="IPR038720">
    <property type="entry name" value="YprB_RNase_H-like_dom"/>
</dbReference>
<dbReference type="STRING" id="1391654.AKJ09_08533"/>
<dbReference type="Pfam" id="PF13482">
    <property type="entry name" value="RNase_H_2"/>
    <property type="match status" value="1"/>
</dbReference>
<dbReference type="KEGG" id="llu:AKJ09_08533"/>
<organism evidence="3 4">
    <name type="scientific">Labilithrix luteola</name>
    <dbReference type="NCBI Taxonomy" id="1391654"/>
    <lineage>
        <taxon>Bacteria</taxon>
        <taxon>Pseudomonadati</taxon>
        <taxon>Myxococcota</taxon>
        <taxon>Polyangia</taxon>
        <taxon>Polyangiales</taxon>
        <taxon>Labilitrichaceae</taxon>
        <taxon>Labilithrix</taxon>
    </lineage>
</organism>
<dbReference type="PANTHER" id="PTHR38462">
    <property type="entry name" value="EXONUCLEASE-LIKE PROTEIN"/>
    <property type="match status" value="1"/>
</dbReference>
<evidence type="ECO:0000256" key="1">
    <source>
        <dbReference type="SAM" id="MobiDB-lite"/>
    </source>
</evidence>
<feature type="region of interest" description="Disordered" evidence="1">
    <location>
        <begin position="83"/>
        <end position="102"/>
    </location>
</feature>
<feature type="region of interest" description="Disordered" evidence="1">
    <location>
        <begin position="473"/>
        <end position="522"/>
    </location>
</feature>